<protein>
    <recommendedName>
        <fullName evidence="4">Coronin</fullName>
    </recommendedName>
</protein>
<evidence type="ECO:0000256" key="2">
    <source>
        <dbReference type="ARBA" id="ARBA00022737"/>
    </source>
</evidence>
<dbReference type="EMBL" id="WHWB01032897">
    <property type="protein sequence ID" value="KAJ7423145.1"/>
    <property type="molecule type" value="Genomic_DNA"/>
</dbReference>
<dbReference type="SMART" id="SM01166">
    <property type="entry name" value="DUF1899"/>
    <property type="match status" value="1"/>
</dbReference>
<feature type="repeat" description="WD" evidence="3">
    <location>
        <begin position="359"/>
        <end position="401"/>
    </location>
</feature>
<dbReference type="InterPro" id="IPR036322">
    <property type="entry name" value="WD40_repeat_dom_sf"/>
</dbReference>
<feature type="region of interest" description="Disordered" evidence="5">
    <location>
        <begin position="649"/>
        <end position="691"/>
    </location>
</feature>
<dbReference type="Gene3D" id="2.130.10.10">
    <property type="entry name" value="YVTN repeat-like/Quinoprotein amine dehydrogenase"/>
    <property type="match status" value="1"/>
</dbReference>
<dbReference type="Pfam" id="PF00400">
    <property type="entry name" value="WD40"/>
    <property type="match status" value="3"/>
</dbReference>
<dbReference type="SUPFAM" id="SSF50978">
    <property type="entry name" value="WD40 repeat-like"/>
    <property type="match status" value="1"/>
</dbReference>
<reference evidence="7" key="1">
    <citation type="submission" date="2019-10" db="EMBL/GenBank/DDBJ databases">
        <authorList>
            <person name="Soares A.E.R."/>
            <person name="Aleixo A."/>
            <person name="Schneider P."/>
            <person name="Miyaki C.Y."/>
            <person name="Schneider M.P."/>
            <person name="Mello C."/>
            <person name="Vasconcelos A.T.R."/>
        </authorList>
    </citation>
    <scope>NUCLEOTIDE SEQUENCE</scope>
    <source>
        <tissue evidence="7">Muscle</tissue>
    </source>
</reference>
<dbReference type="Pfam" id="PF16300">
    <property type="entry name" value="WD40_4"/>
    <property type="match status" value="1"/>
</dbReference>
<organism evidence="7 8">
    <name type="scientific">Willisornis vidua</name>
    <name type="common">Xingu scale-backed antbird</name>
    <dbReference type="NCBI Taxonomy" id="1566151"/>
    <lineage>
        <taxon>Eukaryota</taxon>
        <taxon>Metazoa</taxon>
        <taxon>Chordata</taxon>
        <taxon>Craniata</taxon>
        <taxon>Vertebrata</taxon>
        <taxon>Euteleostomi</taxon>
        <taxon>Archelosauria</taxon>
        <taxon>Archosauria</taxon>
        <taxon>Dinosauria</taxon>
        <taxon>Saurischia</taxon>
        <taxon>Theropoda</taxon>
        <taxon>Coelurosauria</taxon>
        <taxon>Aves</taxon>
        <taxon>Neognathae</taxon>
        <taxon>Neoaves</taxon>
        <taxon>Telluraves</taxon>
        <taxon>Australaves</taxon>
        <taxon>Passeriformes</taxon>
        <taxon>Thamnophilidae</taxon>
        <taxon>Willisornis</taxon>
    </lineage>
</organism>
<dbReference type="InterPro" id="IPR015505">
    <property type="entry name" value="Coronin"/>
</dbReference>
<gene>
    <name evidence="7" type="primary">Coro2a</name>
    <name evidence="7" type="ORF">WISP_34842</name>
</gene>
<keyword evidence="2 4" id="KW-0677">Repeat</keyword>
<sequence length="713" mass="80280">MGKPHIRNLGNRQHNHGTFKVRVVLSCCSQLPVLESLAYSGVKLVGSFETWSNIQGETGKTFGSSRRLDMGRGDLTLTGLCWLGLEMDMVQQANESMRKGRTESSGSLLMLPTQLCDFGRLMAQMSYMALEVFRKPFIVREFCFYYCHWSLPVQTDDCTDDCLHHTEVEFVWQGVSRGVGPTHLQICIGECPWFGGEPNLSKKTHKPFGVLLGSGEESLDSIFSTPLSELWMSWHPPYRSSKFRHVYGKAASKEKCYDCVPISCNVYDNHFCAVNPNFIAVVTECAGGGTFLVIPIKQTGKLDPHYPKVCGHKGNVLDIKWNPFNDFVIASCSEDSTVKVWDIPNQLLKRNITSPKKELLGHTRRVGLIEWHPTADSILFSSGHDYKIMIWNLDVKEAVISKPVRILDAHTDVVLSMSFNTDGSLLATACRDRKIRVIDPRAGTVLQEVKYESHKVNKVLFLGNMKKLFSTGTSQWNNRQIALWDQNDLSVPLRVENLDDSSGLLFPIYDSDTHMLYVVGKGDGNIRYYEVSPEKPYLNYLMEYRSPLPQKGVGVIPKRGLDVSVCEIFRFYRLIPTKSLIEPVSMIVPRRSESYQEDIYPLTAAAQPALTAQQWLNGVNKGPLLVSLRPGSGAVNSVLQFLEPEPLMQTTDQSQQQGWGGMMPLEDEQKPREIEDGRKQLKVEEKSPKTEQMCLSNGFDMFEGPPPKTDSEV</sequence>
<accession>A0ABQ9DNB0</accession>
<dbReference type="PROSITE" id="PS50082">
    <property type="entry name" value="WD_REPEATS_2"/>
    <property type="match status" value="3"/>
</dbReference>
<dbReference type="Proteomes" id="UP001145742">
    <property type="component" value="Unassembled WGS sequence"/>
</dbReference>
<dbReference type="SMART" id="SM00320">
    <property type="entry name" value="WD40"/>
    <property type="match status" value="4"/>
</dbReference>
<keyword evidence="8" id="KW-1185">Reference proteome</keyword>
<dbReference type="PANTHER" id="PTHR10856:SF2">
    <property type="entry name" value="CORONIN-2A"/>
    <property type="match status" value="1"/>
</dbReference>
<dbReference type="PANTHER" id="PTHR10856">
    <property type="entry name" value="CORONIN"/>
    <property type="match status" value="1"/>
</dbReference>
<evidence type="ECO:0000259" key="6">
    <source>
        <dbReference type="SMART" id="SM01166"/>
    </source>
</evidence>
<evidence type="ECO:0000256" key="5">
    <source>
        <dbReference type="SAM" id="MobiDB-lite"/>
    </source>
</evidence>
<dbReference type="InterPro" id="IPR015943">
    <property type="entry name" value="WD40/YVTN_repeat-like_dom_sf"/>
</dbReference>
<keyword evidence="1 3" id="KW-0853">WD repeat</keyword>
<evidence type="ECO:0000313" key="8">
    <source>
        <dbReference type="Proteomes" id="UP001145742"/>
    </source>
</evidence>
<evidence type="ECO:0000256" key="3">
    <source>
        <dbReference type="PROSITE-ProRule" id="PRU00221"/>
    </source>
</evidence>
<feature type="domain" description="DUF1899" evidence="6">
    <location>
        <begin position="237"/>
        <end position="300"/>
    </location>
</feature>
<dbReference type="InterPro" id="IPR019775">
    <property type="entry name" value="WD40_repeat_CS"/>
</dbReference>
<proteinExistence type="inferred from homology"/>
<dbReference type="PROSITE" id="PS00678">
    <property type="entry name" value="WD_REPEATS_1"/>
    <property type="match status" value="2"/>
</dbReference>
<dbReference type="PROSITE" id="PS50294">
    <property type="entry name" value="WD_REPEATS_REGION"/>
    <property type="match status" value="3"/>
</dbReference>
<dbReference type="InterPro" id="IPR015048">
    <property type="entry name" value="DUF1899"/>
</dbReference>
<comment type="caution">
    <text evidence="7">The sequence shown here is derived from an EMBL/GenBank/DDBJ whole genome shotgun (WGS) entry which is preliminary data.</text>
</comment>
<dbReference type="InterPro" id="IPR001680">
    <property type="entry name" value="WD40_rpt"/>
</dbReference>
<feature type="repeat" description="WD" evidence="3">
    <location>
        <begin position="309"/>
        <end position="343"/>
    </location>
</feature>
<dbReference type="SMART" id="SM01167">
    <property type="entry name" value="DUF1900"/>
    <property type="match status" value="1"/>
</dbReference>
<evidence type="ECO:0000256" key="4">
    <source>
        <dbReference type="RuleBase" id="RU280818"/>
    </source>
</evidence>
<evidence type="ECO:0000313" key="7">
    <source>
        <dbReference type="EMBL" id="KAJ7423145.1"/>
    </source>
</evidence>
<name>A0ABQ9DNB0_9PASS</name>
<feature type="compositionally biased region" description="Basic and acidic residues" evidence="5">
    <location>
        <begin position="667"/>
        <end position="689"/>
    </location>
</feature>
<evidence type="ECO:0000256" key="1">
    <source>
        <dbReference type="ARBA" id="ARBA00022574"/>
    </source>
</evidence>
<feature type="repeat" description="WD" evidence="3">
    <location>
        <begin position="407"/>
        <end position="448"/>
    </location>
</feature>
<comment type="similarity">
    <text evidence="4">Belongs to the WD repeat coronin family.</text>
</comment>
<dbReference type="Pfam" id="PF08953">
    <property type="entry name" value="DUF1899"/>
    <property type="match status" value="1"/>
</dbReference>